<sequence>MTNIVKSQKGQRRIPGTEGKSKISEKKSSLLAIATTNVISVPPTMSIIEGVEMMSRHNFRRLPITDPGNKKLLGIVTITDVINMMGGGSRYNLVAHRHKGSLLSALNDEIREIASEKVDCLTPSTSIQDAICLLVESGHGSFPITNSDNTIAGIVTEYDIMRMLAGTTSELMVDEIMTKKPKVVAPNVPISHVTKQMVDHDYRRLPVVKDDLLIGMITATDIMGYLGQGKVFTNMKTGSVDEVLNLPVRDLMAATNIRTMSPDRRIDEVAREMLEYGIGAFPVIDNGKLTGIVTEFDLVKALAENM</sequence>
<dbReference type="PANTHER" id="PTHR43080:SF2">
    <property type="entry name" value="CBS DOMAIN-CONTAINING PROTEIN"/>
    <property type="match status" value="1"/>
</dbReference>
<feature type="domain" description="CBS" evidence="5">
    <location>
        <begin position="34"/>
        <end position="93"/>
    </location>
</feature>
<protein>
    <submittedName>
        <fullName evidence="6">Inosine-5'-monophosphate dehydrogenase</fullName>
        <ecNumber evidence="6">1.1.1.205</ecNumber>
    </submittedName>
</protein>
<dbReference type="PANTHER" id="PTHR43080">
    <property type="entry name" value="CBS DOMAIN-CONTAINING PROTEIN CBSX3, MITOCHONDRIAL"/>
    <property type="match status" value="1"/>
</dbReference>
<evidence type="ECO:0000256" key="2">
    <source>
        <dbReference type="ARBA" id="ARBA00023167"/>
    </source>
</evidence>
<feature type="region of interest" description="Disordered" evidence="4">
    <location>
        <begin position="1"/>
        <end position="22"/>
    </location>
</feature>
<dbReference type="GO" id="GO:0003938">
    <property type="term" value="F:IMP dehydrogenase activity"/>
    <property type="evidence" value="ECO:0007669"/>
    <property type="project" value="UniProtKB-EC"/>
</dbReference>
<reference evidence="6" key="1">
    <citation type="submission" date="2023-06" db="EMBL/GenBank/DDBJ databases">
        <title>Genome sequence of Methancorpusculaceae sp. Ag1.</title>
        <authorList>
            <person name="Protasov E."/>
            <person name="Platt K."/>
            <person name="Poehlein A."/>
            <person name="Daniel R."/>
            <person name="Brune A."/>
        </authorList>
    </citation>
    <scope>NUCLEOTIDE SEQUENCE</scope>
    <source>
        <strain evidence="6">Ag1</strain>
    </source>
</reference>
<organism evidence="6 7">
    <name type="scientific">Methanorbis furvi</name>
    <dbReference type="NCBI Taxonomy" id="3028299"/>
    <lineage>
        <taxon>Archaea</taxon>
        <taxon>Methanobacteriati</taxon>
        <taxon>Methanobacteriota</taxon>
        <taxon>Stenosarchaea group</taxon>
        <taxon>Methanomicrobia</taxon>
        <taxon>Methanomicrobiales</taxon>
        <taxon>Methanocorpusculaceae</taxon>
        <taxon>Methanorbis</taxon>
    </lineage>
</organism>
<evidence type="ECO:0000259" key="5">
    <source>
        <dbReference type="PROSITE" id="PS51371"/>
    </source>
</evidence>
<evidence type="ECO:0000256" key="1">
    <source>
        <dbReference type="ARBA" id="ARBA00023122"/>
    </source>
</evidence>
<dbReference type="InterPro" id="IPR051257">
    <property type="entry name" value="Diverse_CBS-Domain"/>
</dbReference>
<dbReference type="Pfam" id="PF00571">
    <property type="entry name" value="CBS"/>
    <property type="match status" value="4"/>
</dbReference>
<comment type="caution">
    <text evidence="6">The sequence shown here is derived from an EMBL/GenBank/DDBJ whole genome shotgun (WGS) entry which is preliminary data.</text>
</comment>
<keyword evidence="6" id="KW-0560">Oxidoreductase</keyword>
<dbReference type="EC" id="1.1.1.205" evidence="6"/>
<dbReference type="SUPFAM" id="SSF54631">
    <property type="entry name" value="CBS-domain pair"/>
    <property type="match status" value="3"/>
</dbReference>
<gene>
    <name evidence="6" type="primary">impdh_5</name>
    <name evidence="6" type="ORF">McpAg1_17570</name>
</gene>
<keyword evidence="2" id="KW-0028">Amino-acid biosynthesis</keyword>
<proteinExistence type="predicted"/>
<evidence type="ECO:0000256" key="4">
    <source>
        <dbReference type="SAM" id="MobiDB-lite"/>
    </source>
</evidence>
<feature type="domain" description="CBS" evidence="5">
    <location>
        <begin position="114"/>
        <end position="175"/>
    </location>
</feature>
<dbReference type="PROSITE" id="PS51371">
    <property type="entry name" value="CBS"/>
    <property type="match status" value="4"/>
</dbReference>
<dbReference type="SMART" id="SM00116">
    <property type="entry name" value="CBS"/>
    <property type="match status" value="4"/>
</dbReference>
<dbReference type="InterPro" id="IPR000644">
    <property type="entry name" value="CBS_dom"/>
</dbReference>
<dbReference type="GO" id="GO:0009086">
    <property type="term" value="P:methionine biosynthetic process"/>
    <property type="evidence" value="ECO:0007669"/>
    <property type="project" value="UniProtKB-KW"/>
</dbReference>
<keyword evidence="7" id="KW-1185">Reference proteome</keyword>
<dbReference type="Proteomes" id="UP001273136">
    <property type="component" value="Unassembled WGS sequence"/>
</dbReference>
<dbReference type="AlphaFoldDB" id="A0AAE4MDR6"/>
<accession>A0AAE4MDR6</accession>
<dbReference type="Gene3D" id="3.10.580.10">
    <property type="entry name" value="CBS-domain"/>
    <property type="match status" value="2"/>
</dbReference>
<evidence type="ECO:0000256" key="3">
    <source>
        <dbReference type="PROSITE-ProRule" id="PRU00703"/>
    </source>
</evidence>
<keyword evidence="1 3" id="KW-0129">CBS domain</keyword>
<dbReference type="RefSeq" id="WP_338094932.1">
    <property type="nucleotide sequence ID" value="NZ_JAWDKA010000010.1"/>
</dbReference>
<evidence type="ECO:0000313" key="6">
    <source>
        <dbReference type="EMBL" id="MDV0442511.1"/>
    </source>
</evidence>
<feature type="domain" description="CBS" evidence="5">
    <location>
        <begin position="177"/>
        <end position="232"/>
    </location>
</feature>
<evidence type="ECO:0000313" key="7">
    <source>
        <dbReference type="Proteomes" id="UP001273136"/>
    </source>
</evidence>
<dbReference type="EMBL" id="JAWDKA010000010">
    <property type="protein sequence ID" value="MDV0442511.1"/>
    <property type="molecule type" value="Genomic_DNA"/>
</dbReference>
<dbReference type="InterPro" id="IPR046342">
    <property type="entry name" value="CBS_dom_sf"/>
</dbReference>
<keyword evidence="2" id="KW-0486">Methionine biosynthesis</keyword>
<name>A0AAE4MDR6_9EURY</name>
<feature type="domain" description="CBS" evidence="5">
    <location>
        <begin position="252"/>
        <end position="306"/>
    </location>
</feature>